<sequence length="160" mass="17774">MAGERVNPDRMTGENQQILWSATRAAVAIASRPDGPRASRVWASRETEILWRIRVLLRERHIAGGVSSSTWEDVLPDLYQSPSSDSDRDSALSDPASESLHVPDNPDSSNVTPECRGIALRTGDRTTAPVLRERFGRDPVRIPRYYRGTATLANERPVLP</sequence>
<organism evidence="2 3">
    <name type="scientific">Aspergillus steynii IBT 23096</name>
    <dbReference type="NCBI Taxonomy" id="1392250"/>
    <lineage>
        <taxon>Eukaryota</taxon>
        <taxon>Fungi</taxon>
        <taxon>Dikarya</taxon>
        <taxon>Ascomycota</taxon>
        <taxon>Pezizomycotina</taxon>
        <taxon>Eurotiomycetes</taxon>
        <taxon>Eurotiomycetidae</taxon>
        <taxon>Eurotiales</taxon>
        <taxon>Aspergillaceae</taxon>
        <taxon>Aspergillus</taxon>
        <taxon>Aspergillus subgen. Circumdati</taxon>
    </lineage>
</organism>
<dbReference type="AlphaFoldDB" id="A0A2I2GNX6"/>
<proteinExistence type="predicted"/>
<reference evidence="2 3" key="1">
    <citation type="submission" date="2016-12" db="EMBL/GenBank/DDBJ databases">
        <title>The genomes of Aspergillus section Nigri reveals drivers in fungal speciation.</title>
        <authorList>
            <consortium name="DOE Joint Genome Institute"/>
            <person name="Vesth T.C."/>
            <person name="Nybo J."/>
            <person name="Theobald S."/>
            <person name="Brandl J."/>
            <person name="Frisvad J.C."/>
            <person name="Nielsen K.F."/>
            <person name="Lyhne E.K."/>
            <person name="Kogle M.E."/>
            <person name="Kuo A."/>
            <person name="Riley R."/>
            <person name="Clum A."/>
            <person name="Nolan M."/>
            <person name="Lipzen A."/>
            <person name="Salamov A."/>
            <person name="Henrissat B."/>
            <person name="Wiebenga A."/>
            <person name="De Vries R.P."/>
            <person name="Grigoriev I.V."/>
            <person name="Mortensen U.H."/>
            <person name="Andersen M.R."/>
            <person name="Baker S.E."/>
        </authorList>
    </citation>
    <scope>NUCLEOTIDE SEQUENCE [LARGE SCALE GENOMIC DNA]</scope>
    <source>
        <strain evidence="2 3">IBT 23096</strain>
    </source>
</reference>
<comment type="caution">
    <text evidence="2">The sequence shown here is derived from an EMBL/GenBank/DDBJ whole genome shotgun (WGS) entry which is preliminary data.</text>
</comment>
<feature type="region of interest" description="Disordered" evidence="1">
    <location>
        <begin position="73"/>
        <end position="114"/>
    </location>
</feature>
<evidence type="ECO:0000313" key="2">
    <source>
        <dbReference type="EMBL" id="PLB54573.1"/>
    </source>
</evidence>
<keyword evidence="3" id="KW-1185">Reference proteome</keyword>
<evidence type="ECO:0000256" key="1">
    <source>
        <dbReference type="SAM" id="MobiDB-lite"/>
    </source>
</evidence>
<gene>
    <name evidence="2" type="ORF">P170DRAFT_20790</name>
</gene>
<dbReference type="GeneID" id="36550492"/>
<name>A0A2I2GNX6_9EURO</name>
<dbReference type="RefSeq" id="XP_024709875.1">
    <property type="nucleotide sequence ID" value="XM_024842794.1"/>
</dbReference>
<dbReference type="VEuPathDB" id="FungiDB:P170DRAFT_20790"/>
<protein>
    <submittedName>
        <fullName evidence="2">Uncharacterized protein</fullName>
    </submittedName>
</protein>
<dbReference type="Proteomes" id="UP000234275">
    <property type="component" value="Unassembled WGS sequence"/>
</dbReference>
<dbReference type="EMBL" id="MSFO01000001">
    <property type="protein sequence ID" value="PLB54573.1"/>
    <property type="molecule type" value="Genomic_DNA"/>
</dbReference>
<accession>A0A2I2GNX6</accession>
<evidence type="ECO:0000313" key="3">
    <source>
        <dbReference type="Proteomes" id="UP000234275"/>
    </source>
</evidence>